<feature type="region of interest" description="Disordered" evidence="1">
    <location>
        <begin position="95"/>
        <end position="142"/>
    </location>
</feature>
<keyword evidence="3" id="KW-1185">Reference proteome</keyword>
<evidence type="ECO:0000256" key="1">
    <source>
        <dbReference type="SAM" id="MobiDB-lite"/>
    </source>
</evidence>
<name>A0ABU6WQS2_9FABA</name>
<organism evidence="2 3">
    <name type="scientific">Stylosanthes scabra</name>
    <dbReference type="NCBI Taxonomy" id="79078"/>
    <lineage>
        <taxon>Eukaryota</taxon>
        <taxon>Viridiplantae</taxon>
        <taxon>Streptophyta</taxon>
        <taxon>Embryophyta</taxon>
        <taxon>Tracheophyta</taxon>
        <taxon>Spermatophyta</taxon>
        <taxon>Magnoliopsida</taxon>
        <taxon>eudicotyledons</taxon>
        <taxon>Gunneridae</taxon>
        <taxon>Pentapetalae</taxon>
        <taxon>rosids</taxon>
        <taxon>fabids</taxon>
        <taxon>Fabales</taxon>
        <taxon>Fabaceae</taxon>
        <taxon>Papilionoideae</taxon>
        <taxon>50 kb inversion clade</taxon>
        <taxon>dalbergioids sensu lato</taxon>
        <taxon>Dalbergieae</taxon>
        <taxon>Pterocarpus clade</taxon>
        <taxon>Stylosanthes</taxon>
    </lineage>
</organism>
<dbReference type="Proteomes" id="UP001341840">
    <property type="component" value="Unassembled WGS sequence"/>
</dbReference>
<gene>
    <name evidence="2" type="ORF">PIB30_084018</name>
</gene>
<dbReference type="EMBL" id="JASCZI010182592">
    <property type="protein sequence ID" value="MED6188220.1"/>
    <property type="molecule type" value="Genomic_DNA"/>
</dbReference>
<accession>A0ABU6WQS2</accession>
<feature type="compositionally biased region" description="Basic and acidic residues" evidence="1">
    <location>
        <begin position="1"/>
        <end position="13"/>
    </location>
</feature>
<protein>
    <submittedName>
        <fullName evidence="2">Uncharacterized protein</fullName>
    </submittedName>
</protein>
<evidence type="ECO:0000313" key="2">
    <source>
        <dbReference type="EMBL" id="MED6188220.1"/>
    </source>
</evidence>
<comment type="caution">
    <text evidence="2">The sequence shown here is derived from an EMBL/GenBank/DDBJ whole genome shotgun (WGS) entry which is preliminary data.</text>
</comment>
<proteinExistence type="predicted"/>
<sequence>MDLPMEPKKRAEPRTPSSQGPRETSSGLERQSASQGSASQGSKEDKLVEMLANVQKKLDDEQRVNAEARKEHSAKLDSMVETVVCHGMLPNTLMKRLGGTASSDSVSKRCTRSRSRRGHRSGVSKRGRGRGASQPPLVADDANHARKLQYNNEVASDDEDLGGWIEGIGNPETYYNHISIWVEGVPLPKAIELEFPLPQGLFFAGMELAVASYIFGKGLLMG</sequence>
<evidence type="ECO:0000313" key="3">
    <source>
        <dbReference type="Proteomes" id="UP001341840"/>
    </source>
</evidence>
<feature type="compositionally biased region" description="Basic residues" evidence="1">
    <location>
        <begin position="109"/>
        <end position="129"/>
    </location>
</feature>
<feature type="compositionally biased region" description="Low complexity" evidence="1">
    <location>
        <begin position="31"/>
        <end position="41"/>
    </location>
</feature>
<reference evidence="2 3" key="1">
    <citation type="journal article" date="2023" name="Plants (Basel)">
        <title>Bridging the Gap: Combining Genomics and Transcriptomics Approaches to Understand Stylosanthes scabra, an Orphan Legume from the Brazilian Caatinga.</title>
        <authorList>
            <person name="Ferreira-Neto J.R.C."/>
            <person name="da Silva M.D."/>
            <person name="Binneck E."/>
            <person name="de Melo N.F."/>
            <person name="da Silva R.H."/>
            <person name="de Melo A.L.T.M."/>
            <person name="Pandolfi V."/>
            <person name="Bustamante F.O."/>
            <person name="Brasileiro-Vidal A.C."/>
            <person name="Benko-Iseppon A.M."/>
        </authorList>
    </citation>
    <scope>NUCLEOTIDE SEQUENCE [LARGE SCALE GENOMIC DNA]</scope>
    <source>
        <tissue evidence="2">Leaves</tissue>
    </source>
</reference>
<feature type="compositionally biased region" description="Polar residues" evidence="1">
    <location>
        <begin position="15"/>
        <end position="29"/>
    </location>
</feature>
<feature type="region of interest" description="Disordered" evidence="1">
    <location>
        <begin position="1"/>
        <end position="49"/>
    </location>
</feature>